<dbReference type="EC" id="6.1.1.24" evidence="10"/>
<dbReference type="GO" id="GO:0004818">
    <property type="term" value="F:glutamate-tRNA ligase activity"/>
    <property type="evidence" value="ECO:0007669"/>
    <property type="project" value="UniProtKB-EC"/>
</dbReference>
<evidence type="ECO:0000256" key="12">
    <source>
        <dbReference type="ARBA" id="ARBA00044251"/>
    </source>
</evidence>
<dbReference type="GO" id="GO:0000049">
    <property type="term" value="F:tRNA binding"/>
    <property type="evidence" value="ECO:0007669"/>
    <property type="project" value="InterPro"/>
</dbReference>
<comment type="subcellular location">
    <subcellularLocation>
        <location evidence="1">Mitochondrion</location>
    </subcellularLocation>
</comment>
<evidence type="ECO:0000256" key="17">
    <source>
        <dbReference type="RuleBase" id="RU363037"/>
    </source>
</evidence>
<keyword evidence="7 17" id="KW-0648">Protein biosynthesis</keyword>
<comment type="catalytic activity">
    <reaction evidence="15">
        <text>tRNA(Glx) + L-glutamate + ATP = L-glutamyl-tRNA(Glx) + AMP + diphosphate</text>
        <dbReference type="Rhea" id="RHEA:18397"/>
        <dbReference type="Rhea" id="RHEA-COMP:9713"/>
        <dbReference type="Rhea" id="RHEA-COMP:9716"/>
        <dbReference type="ChEBI" id="CHEBI:29985"/>
        <dbReference type="ChEBI" id="CHEBI:30616"/>
        <dbReference type="ChEBI" id="CHEBI:33019"/>
        <dbReference type="ChEBI" id="CHEBI:78442"/>
        <dbReference type="ChEBI" id="CHEBI:78520"/>
        <dbReference type="ChEBI" id="CHEBI:456215"/>
        <dbReference type="EC" id="6.1.1.24"/>
    </reaction>
    <physiologicalReaction direction="left-to-right" evidence="15">
        <dbReference type="Rhea" id="RHEA:18398"/>
    </physiologicalReaction>
</comment>
<dbReference type="PANTHER" id="PTHR43311">
    <property type="entry name" value="GLUTAMATE--TRNA LIGASE"/>
    <property type="match status" value="1"/>
</dbReference>
<evidence type="ECO:0000256" key="1">
    <source>
        <dbReference type="ARBA" id="ARBA00004173"/>
    </source>
</evidence>
<dbReference type="Pfam" id="PF19269">
    <property type="entry name" value="Anticodon_2"/>
    <property type="match status" value="1"/>
</dbReference>
<keyword evidence="8 17" id="KW-0030">Aminoacyl-tRNA synthetase</keyword>
<feature type="domain" description="Glutamyl/glutaminyl-tRNA synthetase class Ib catalytic" evidence="18">
    <location>
        <begin position="36"/>
        <end position="352"/>
    </location>
</feature>
<evidence type="ECO:0000313" key="20">
    <source>
        <dbReference type="EMBL" id="JAI58432.1"/>
    </source>
</evidence>
<evidence type="ECO:0000256" key="4">
    <source>
        <dbReference type="ARBA" id="ARBA00022598"/>
    </source>
</evidence>
<dbReference type="InterPro" id="IPR001412">
    <property type="entry name" value="aa-tRNA-synth_I_CS"/>
</dbReference>
<dbReference type="GO" id="GO:0006424">
    <property type="term" value="P:glutamyl-tRNA aminoacylation"/>
    <property type="evidence" value="ECO:0007669"/>
    <property type="project" value="InterPro"/>
</dbReference>
<keyword evidence="4 17" id="KW-0436">Ligase</keyword>
<name>A0A0N7ZAC1_SCYOL</name>
<reference evidence="20" key="1">
    <citation type="submission" date="2015-09" db="EMBL/GenBank/DDBJ databases">
        <title>Scylla olivacea transcriptome.</title>
        <authorList>
            <person name="Ikhwanuddin M."/>
        </authorList>
    </citation>
    <scope>NUCLEOTIDE SEQUENCE</scope>
</reference>
<evidence type="ECO:0000256" key="9">
    <source>
        <dbReference type="ARBA" id="ARBA00030865"/>
    </source>
</evidence>
<dbReference type="InterPro" id="IPR049940">
    <property type="entry name" value="GluQ/Sye"/>
</dbReference>
<evidence type="ECO:0000256" key="5">
    <source>
        <dbReference type="ARBA" id="ARBA00022741"/>
    </source>
</evidence>
<dbReference type="InterPro" id="IPR004527">
    <property type="entry name" value="Glu-tRNA-ligase_bac/mito"/>
</dbReference>
<dbReference type="Pfam" id="PF00749">
    <property type="entry name" value="tRNA-synt_1c"/>
    <property type="match status" value="1"/>
</dbReference>
<proteinExistence type="inferred from homology"/>
<comment type="catalytic activity">
    <reaction evidence="14">
        <text>tRNA(Glu) + L-glutamate + ATP = L-glutamyl-tRNA(Glu) + AMP + diphosphate</text>
        <dbReference type="Rhea" id="RHEA:23540"/>
        <dbReference type="Rhea" id="RHEA-COMP:9663"/>
        <dbReference type="Rhea" id="RHEA-COMP:9680"/>
        <dbReference type="ChEBI" id="CHEBI:29985"/>
        <dbReference type="ChEBI" id="CHEBI:30616"/>
        <dbReference type="ChEBI" id="CHEBI:33019"/>
        <dbReference type="ChEBI" id="CHEBI:78442"/>
        <dbReference type="ChEBI" id="CHEBI:78520"/>
        <dbReference type="ChEBI" id="CHEBI:456215"/>
        <dbReference type="EC" id="6.1.1.17"/>
    </reaction>
    <physiologicalReaction direction="left-to-right" evidence="14">
        <dbReference type="Rhea" id="RHEA:23541"/>
    </physiologicalReaction>
</comment>
<dbReference type="InterPro" id="IPR020751">
    <property type="entry name" value="aa-tRNA-synth_I_codon-bd_sub2"/>
</dbReference>
<dbReference type="GO" id="GO:0008270">
    <property type="term" value="F:zinc ion binding"/>
    <property type="evidence" value="ECO:0007669"/>
    <property type="project" value="InterPro"/>
</dbReference>
<dbReference type="AlphaFoldDB" id="A0A0N7ZAC1"/>
<organism evidence="20">
    <name type="scientific">Scylla olivacea</name>
    <name type="common">Orange mud crab</name>
    <name type="synonym">Cancer olivacea</name>
    <dbReference type="NCBI Taxonomy" id="85551"/>
    <lineage>
        <taxon>Eukaryota</taxon>
        <taxon>Metazoa</taxon>
        <taxon>Ecdysozoa</taxon>
        <taxon>Arthropoda</taxon>
        <taxon>Crustacea</taxon>
        <taxon>Multicrustacea</taxon>
        <taxon>Malacostraca</taxon>
        <taxon>Eumalacostraca</taxon>
        <taxon>Eucarida</taxon>
        <taxon>Decapoda</taxon>
        <taxon>Pleocyemata</taxon>
        <taxon>Brachyura</taxon>
        <taxon>Eubrachyura</taxon>
        <taxon>Portunoidea</taxon>
        <taxon>Portunidae</taxon>
        <taxon>Portuninae</taxon>
        <taxon>Scylla</taxon>
    </lineage>
</organism>
<evidence type="ECO:0000259" key="18">
    <source>
        <dbReference type="Pfam" id="PF00749"/>
    </source>
</evidence>
<evidence type="ECO:0000256" key="16">
    <source>
        <dbReference type="ARBA" id="ARBA00047689"/>
    </source>
</evidence>
<feature type="domain" description="Aminoacyl-tRNA synthetase class I anticodon-binding" evidence="19">
    <location>
        <begin position="397"/>
        <end position="525"/>
    </location>
</feature>
<evidence type="ECO:0000256" key="7">
    <source>
        <dbReference type="ARBA" id="ARBA00022917"/>
    </source>
</evidence>
<sequence>MLHRALLRQVTAHCCSSHSRQCIRSFRVSSCCLDDVRVRFAPSPTGYLHLGGLRTALYNFLFAKANNGKFILRIEDTDQSRLVPQASERLEEMLVWAKIPPDESPEVGGPVGPYMQSQRLPLYQEYVKKLLENGTAYNCYCSSRRLNWLRSDAIRRNEVPRYDNRCRHLSQNQIKEQELKGNESCIRFKLGAVKEPIEDLIYGSLANTVAEQEGDPVIMKADGFPTYHFANVVDDHLMGITHVLRGVEWQVSTSKHLQLYRAFGWNPPVIGHLPLILNRDGSKLSKRQGDVHIEHYRAQGYAAEAILNFVTDIGGGFEGRDSRHLLSVEELIERFDVSRITKNSCRLDMEKLYHYNQLSLHKCLEDPSELKVLLAQLRDLLRKTYGERLWSSTAQERVLSTDYLTQVLEWSKVRITCLQDLLHPDVSYVWVVPDQLPVSGLPAMPCSHVTVLRRVEDLIASSTDSFTKENIARLVKNVGKEYKLKTPVIMKLMRMSVSGLTEGPPVGEMLAVLGKEATLERIRHAVWLIQSNN</sequence>
<protein>
    <recommendedName>
        <fullName evidence="11">Nondiscriminating glutamyl-tRNA synthetase EARS2, mitochondrial</fullName>
        <ecNumber evidence="3">6.1.1.17</ecNumber>
        <ecNumber evidence="10">6.1.1.24</ecNumber>
    </recommendedName>
    <alternativeName>
        <fullName evidence="13">Glutamate--tRNA(Gln) ligase EARS2, mitochondrial</fullName>
    </alternativeName>
    <alternativeName>
        <fullName evidence="9">Glutamyl-tRNA synthetase</fullName>
    </alternativeName>
    <alternativeName>
        <fullName evidence="12">Mitochondrial glutamyl-tRNA synthetase</fullName>
    </alternativeName>
</protein>
<evidence type="ECO:0000256" key="6">
    <source>
        <dbReference type="ARBA" id="ARBA00022840"/>
    </source>
</evidence>
<dbReference type="PANTHER" id="PTHR43311:SF2">
    <property type="entry name" value="GLUTAMATE--TRNA LIGASE, MITOCHONDRIAL-RELATED"/>
    <property type="match status" value="1"/>
</dbReference>
<dbReference type="EMBL" id="GDRN01101122">
    <property type="protein sequence ID" value="JAI58432.1"/>
    <property type="molecule type" value="Transcribed_RNA"/>
</dbReference>
<keyword evidence="5 17" id="KW-0547">Nucleotide-binding</keyword>
<dbReference type="Gene3D" id="3.40.50.620">
    <property type="entry name" value="HUPs"/>
    <property type="match status" value="1"/>
</dbReference>
<keyword evidence="6 17" id="KW-0067">ATP-binding</keyword>
<dbReference type="GO" id="GO:0005739">
    <property type="term" value="C:mitochondrion"/>
    <property type="evidence" value="ECO:0007669"/>
    <property type="project" value="UniProtKB-SubCell"/>
</dbReference>
<dbReference type="GO" id="GO:0050561">
    <property type="term" value="F:glutamate-tRNA(Gln) ligase activity"/>
    <property type="evidence" value="ECO:0007669"/>
    <property type="project" value="UniProtKB-EC"/>
</dbReference>
<evidence type="ECO:0000256" key="14">
    <source>
        <dbReference type="ARBA" id="ARBA00047366"/>
    </source>
</evidence>
<dbReference type="CDD" id="cd00808">
    <property type="entry name" value="GluRS_core"/>
    <property type="match status" value="1"/>
</dbReference>
<dbReference type="InterPro" id="IPR033910">
    <property type="entry name" value="GluRS_core"/>
</dbReference>
<evidence type="ECO:0000259" key="19">
    <source>
        <dbReference type="Pfam" id="PF19269"/>
    </source>
</evidence>
<dbReference type="PRINTS" id="PR00987">
    <property type="entry name" value="TRNASYNTHGLU"/>
</dbReference>
<dbReference type="InterPro" id="IPR045462">
    <property type="entry name" value="aa-tRNA-synth_I_cd-bd"/>
</dbReference>
<dbReference type="InterPro" id="IPR020058">
    <property type="entry name" value="Glu/Gln-tRNA-synth_Ib_cat-dom"/>
</dbReference>
<dbReference type="HAMAP" id="MF_00022">
    <property type="entry name" value="Glu_tRNA_synth_type1"/>
    <property type="match status" value="1"/>
</dbReference>
<comment type="similarity">
    <text evidence="2">Belongs to the class-I aminoacyl-tRNA synthetase family. Glutamate--tRNA ligase type 1 subfamily.</text>
</comment>
<dbReference type="NCBIfam" id="TIGR00464">
    <property type="entry name" value="gltX_bact"/>
    <property type="match status" value="1"/>
</dbReference>
<accession>A0A0N7ZAC1</accession>
<dbReference type="PROSITE" id="PS00178">
    <property type="entry name" value="AA_TRNA_LIGASE_I"/>
    <property type="match status" value="1"/>
</dbReference>
<dbReference type="InterPro" id="IPR014729">
    <property type="entry name" value="Rossmann-like_a/b/a_fold"/>
</dbReference>
<dbReference type="InterPro" id="IPR000924">
    <property type="entry name" value="Glu/Gln-tRNA-synth"/>
</dbReference>
<evidence type="ECO:0000256" key="15">
    <source>
        <dbReference type="ARBA" id="ARBA00047479"/>
    </source>
</evidence>
<dbReference type="SUPFAM" id="SSF52374">
    <property type="entry name" value="Nucleotidylyl transferase"/>
    <property type="match status" value="1"/>
</dbReference>
<evidence type="ECO:0000256" key="11">
    <source>
        <dbReference type="ARBA" id="ARBA00044142"/>
    </source>
</evidence>
<dbReference type="FunFam" id="3.40.50.620:FF:000045">
    <property type="entry name" value="Glutamate--tRNA ligase, mitochondrial"/>
    <property type="match status" value="1"/>
</dbReference>
<evidence type="ECO:0000256" key="10">
    <source>
        <dbReference type="ARBA" id="ARBA00044054"/>
    </source>
</evidence>
<dbReference type="GO" id="GO:0005524">
    <property type="term" value="F:ATP binding"/>
    <property type="evidence" value="ECO:0007669"/>
    <property type="project" value="UniProtKB-KW"/>
</dbReference>
<dbReference type="EC" id="6.1.1.17" evidence="3"/>
<comment type="catalytic activity">
    <reaction evidence="16">
        <text>tRNA(Gln) + L-glutamate + ATP = L-glutamyl-tRNA(Gln) + AMP + diphosphate</text>
        <dbReference type="Rhea" id="RHEA:64612"/>
        <dbReference type="Rhea" id="RHEA-COMP:9662"/>
        <dbReference type="Rhea" id="RHEA-COMP:9684"/>
        <dbReference type="ChEBI" id="CHEBI:29985"/>
        <dbReference type="ChEBI" id="CHEBI:30616"/>
        <dbReference type="ChEBI" id="CHEBI:33019"/>
        <dbReference type="ChEBI" id="CHEBI:78442"/>
        <dbReference type="ChEBI" id="CHEBI:78520"/>
        <dbReference type="ChEBI" id="CHEBI:456215"/>
    </reaction>
    <physiologicalReaction direction="left-to-right" evidence="16">
        <dbReference type="Rhea" id="RHEA:64613"/>
    </physiologicalReaction>
</comment>
<dbReference type="Gene3D" id="1.10.10.350">
    <property type="match status" value="1"/>
</dbReference>
<evidence type="ECO:0000256" key="3">
    <source>
        <dbReference type="ARBA" id="ARBA00012835"/>
    </source>
</evidence>
<dbReference type="SUPFAM" id="SSF48163">
    <property type="entry name" value="An anticodon-binding domain of class I aminoacyl-tRNA synthetases"/>
    <property type="match status" value="1"/>
</dbReference>
<dbReference type="InterPro" id="IPR008925">
    <property type="entry name" value="aa_tRNA-synth_I_cd-bd_sf"/>
</dbReference>
<evidence type="ECO:0000256" key="2">
    <source>
        <dbReference type="ARBA" id="ARBA00007894"/>
    </source>
</evidence>
<evidence type="ECO:0000256" key="13">
    <source>
        <dbReference type="ARBA" id="ARBA00044313"/>
    </source>
</evidence>
<evidence type="ECO:0000256" key="8">
    <source>
        <dbReference type="ARBA" id="ARBA00023146"/>
    </source>
</evidence>